<dbReference type="InterPro" id="IPR016169">
    <property type="entry name" value="FAD-bd_PCMH_sub2"/>
</dbReference>
<dbReference type="Gene3D" id="3.10.580.10">
    <property type="entry name" value="CBS-domain"/>
    <property type="match status" value="1"/>
</dbReference>
<keyword evidence="1" id="KW-0677">Repeat</keyword>
<dbReference type="InterPro" id="IPR036318">
    <property type="entry name" value="FAD-bd_PCMH-like_sf"/>
</dbReference>
<dbReference type="InterPro" id="IPR044751">
    <property type="entry name" value="Ion_transp-like_CBS"/>
</dbReference>
<feature type="domain" description="CBS" evidence="4">
    <location>
        <begin position="129"/>
        <end position="186"/>
    </location>
</feature>
<comment type="caution">
    <text evidence="5">The sequence shown here is derived from an EMBL/GenBank/DDBJ whole genome shotgun (WGS) entry which is preliminary data.</text>
</comment>
<dbReference type="PROSITE" id="PS51371">
    <property type="entry name" value="CBS"/>
    <property type="match status" value="2"/>
</dbReference>
<evidence type="ECO:0000256" key="1">
    <source>
        <dbReference type="ARBA" id="ARBA00022737"/>
    </source>
</evidence>
<dbReference type="PANTHER" id="PTHR22777:SF17">
    <property type="entry name" value="UPF0053 PROTEIN SLL0260"/>
    <property type="match status" value="1"/>
</dbReference>
<gene>
    <name evidence="5" type="ORF">OCV77_03040</name>
</gene>
<dbReference type="InterPro" id="IPR005170">
    <property type="entry name" value="Transptr-assoc_dom"/>
</dbReference>
<evidence type="ECO:0000256" key="3">
    <source>
        <dbReference type="PROSITE-ProRule" id="PRU00703"/>
    </source>
</evidence>
<dbReference type="RefSeq" id="WP_118796877.1">
    <property type="nucleotide sequence ID" value="NZ_JAOQKJ010000002.1"/>
</dbReference>
<keyword evidence="2 3" id="KW-0129">CBS domain</keyword>
<organism evidence="5 6">
    <name type="scientific">Suilimivivens aceti</name>
    <dbReference type="NCBI Taxonomy" id="2981774"/>
    <lineage>
        <taxon>Bacteria</taxon>
        <taxon>Bacillati</taxon>
        <taxon>Bacillota</taxon>
        <taxon>Clostridia</taxon>
        <taxon>Lachnospirales</taxon>
        <taxon>Lachnospiraceae</taxon>
        <taxon>Suilimivivens</taxon>
    </lineage>
</organism>
<accession>A0ABT2T0L6</accession>
<dbReference type="Pfam" id="PF00571">
    <property type="entry name" value="CBS"/>
    <property type="match status" value="2"/>
</dbReference>
<feature type="domain" description="CBS" evidence="4">
    <location>
        <begin position="60"/>
        <end position="120"/>
    </location>
</feature>
<dbReference type="Pfam" id="PF03471">
    <property type="entry name" value="CorC_HlyC"/>
    <property type="match status" value="1"/>
</dbReference>
<dbReference type="Gene3D" id="3.30.465.10">
    <property type="match status" value="1"/>
</dbReference>
<protein>
    <submittedName>
        <fullName evidence="5">Hemolysin family protein</fullName>
    </submittedName>
</protein>
<dbReference type="EMBL" id="JAOQKJ010000002">
    <property type="protein sequence ID" value="MCU6743487.1"/>
    <property type="molecule type" value="Genomic_DNA"/>
</dbReference>
<dbReference type="PANTHER" id="PTHR22777">
    <property type="entry name" value="HEMOLYSIN-RELATED"/>
    <property type="match status" value="1"/>
</dbReference>
<proteinExistence type="predicted"/>
<name>A0ABT2T0L6_9FIRM</name>
<dbReference type="SMART" id="SM01091">
    <property type="entry name" value="CorC_HlyC"/>
    <property type="match status" value="1"/>
</dbReference>
<evidence type="ECO:0000256" key="2">
    <source>
        <dbReference type="ARBA" id="ARBA00023122"/>
    </source>
</evidence>
<dbReference type="InterPro" id="IPR046342">
    <property type="entry name" value="CBS_dom_sf"/>
</dbReference>
<sequence>MKNNLFRKLGIYGEETPDNVEEEIISMVNEGHEHGVLHETEAEMITNIFEFGDKEAKDIMTNRSNILAIDREMTLSEALDYMLSENKSRFPVYHENIDHIEGILHFRDAVRSHNIPGNLEKPVGEIEGLVREAMFVPETKNIADLFRTMQKTKTQMVIVVDEYGQTLGLIAMEDILEEIVGNIMDEYDEEEKHIRETGNTDEYIIEGVTKLKELEERFGISFEEQEFETLNGFLISKMDKIPEENEKFSIVVDGYEFKILSVENRMIKAVLVKKLAKEEKEDKKKGEN</sequence>
<dbReference type="InterPro" id="IPR000644">
    <property type="entry name" value="CBS_dom"/>
</dbReference>
<evidence type="ECO:0000313" key="5">
    <source>
        <dbReference type="EMBL" id="MCU6743487.1"/>
    </source>
</evidence>
<dbReference type="SUPFAM" id="SSF54631">
    <property type="entry name" value="CBS-domain pair"/>
    <property type="match status" value="1"/>
</dbReference>
<dbReference type="Proteomes" id="UP001652432">
    <property type="component" value="Unassembled WGS sequence"/>
</dbReference>
<evidence type="ECO:0000259" key="4">
    <source>
        <dbReference type="PROSITE" id="PS51371"/>
    </source>
</evidence>
<reference evidence="5 6" key="1">
    <citation type="journal article" date="2021" name="ISME Commun">
        <title>Automated analysis of genomic sequences facilitates high-throughput and comprehensive description of bacteria.</title>
        <authorList>
            <person name="Hitch T.C.A."/>
        </authorList>
    </citation>
    <scope>NUCLEOTIDE SEQUENCE [LARGE SCALE GENOMIC DNA]</scope>
    <source>
        <strain evidence="5 6">Sanger_18</strain>
    </source>
</reference>
<dbReference type="CDD" id="cd04590">
    <property type="entry name" value="CBS_pair_CorC_HlyC_assoc"/>
    <property type="match status" value="1"/>
</dbReference>
<dbReference type="SUPFAM" id="SSF56176">
    <property type="entry name" value="FAD-binding/transporter-associated domain-like"/>
    <property type="match status" value="1"/>
</dbReference>
<keyword evidence="6" id="KW-1185">Reference proteome</keyword>
<evidence type="ECO:0000313" key="6">
    <source>
        <dbReference type="Proteomes" id="UP001652432"/>
    </source>
</evidence>